<reference evidence="3 4" key="1">
    <citation type="submission" date="2017-03" db="EMBL/GenBank/DDBJ databases">
        <authorList>
            <person name="Afonso C.L."/>
            <person name="Miller P.J."/>
            <person name="Scott M.A."/>
            <person name="Spackman E."/>
            <person name="Goraichik I."/>
            <person name="Dimitrov K.M."/>
            <person name="Suarez D.L."/>
            <person name="Swayne D.E."/>
        </authorList>
    </citation>
    <scope>NUCLEOTIDE SEQUENCE [LARGE SCALE GENOMIC DNA]</scope>
    <source>
        <strain evidence="3 4">Mu101</strain>
    </source>
</reference>
<gene>
    <name evidence="3" type="ORF">BLIN101_03343</name>
</gene>
<feature type="chain" id="PRO_5013877237" description="Lipoprotein" evidence="2">
    <location>
        <begin position="33"/>
        <end position="197"/>
    </location>
</feature>
<evidence type="ECO:0000313" key="3">
    <source>
        <dbReference type="EMBL" id="SMX99046.1"/>
    </source>
</evidence>
<evidence type="ECO:0000256" key="1">
    <source>
        <dbReference type="SAM" id="MobiDB-lite"/>
    </source>
</evidence>
<evidence type="ECO:0000313" key="4">
    <source>
        <dbReference type="Proteomes" id="UP000234498"/>
    </source>
</evidence>
<dbReference type="EMBL" id="FXZA01000038">
    <property type="protein sequence ID" value="SMX99046.1"/>
    <property type="molecule type" value="Genomic_DNA"/>
</dbReference>
<keyword evidence="2" id="KW-0732">Signal</keyword>
<evidence type="ECO:0008006" key="5">
    <source>
        <dbReference type="Google" id="ProtNLM"/>
    </source>
</evidence>
<protein>
    <recommendedName>
        <fullName evidence="5">Lipoprotein</fullName>
    </recommendedName>
</protein>
<accession>A0A2H1KH40</accession>
<sequence>MKTTKITTTAASLALAAFVLTGCVVENVPAGAQDPQPPATSAPSSAPETSAEEDTSERTENERNDEPTAETTDLGVEDGQTQYVRAIQNFSPTLERWVLDEDADEVTYSIINCLGQAESEGVANLEPAEGGEGTAYEATWIGKSPLENVAAESVRLEITDDTLTNFSDVATSRAEVEAGNFSRMCVDAGETAADFVF</sequence>
<evidence type="ECO:0000256" key="2">
    <source>
        <dbReference type="SAM" id="SignalP"/>
    </source>
</evidence>
<dbReference type="AlphaFoldDB" id="A0A2H1KH40"/>
<organism evidence="3 4">
    <name type="scientific">Brevibacterium linens</name>
    <dbReference type="NCBI Taxonomy" id="1703"/>
    <lineage>
        <taxon>Bacteria</taxon>
        <taxon>Bacillati</taxon>
        <taxon>Actinomycetota</taxon>
        <taxon>Actinomycetes</taxon>
        <taxon>Micrococcales</taxon>
        <taxon>Brevibacteriaceae</taxon>
        <taxon>Brevibacterium</taxon>
    </lineage>
</organism>
<dbReference type="OrthoDB" id="4423664at2"/>
<dbReference type="Proteomes" id="UP000234498">
    <property type="component" value="Unassembled WGS sequence"/>
</dbReference>
<name>A0A2H1KH40_BRELN</name>
<proteinExistence type="predicted"/>
<feature type="signal peptide" evidence="2">
    <location>
        <begin position="1"/>
        <end position="32"/>
    </location>
</feature>
<dbReference type="PROSITE" id="PS51257">
    <property type="entry name" value="PROKAR_LIPOPROTEIN"/>
    <property type="match status" value="1"/>
</dbReference>
<feature type="region of interest" description="Disordered" evidence="1">
    <location>
        <begin position="29"/>
        <end position="79"/>
    </location>
</feature>
<dbReference type="RefSeq" id="WP_101596789.1">
    <property type="nucleotide sequence ID" value="NZ_FXZA01000038.1"/>
</dbReference>
<feature type="compositionally biased region" description="Basic and acidic residues" evidence="1">
    <location>
        <begin position="56"/>
        <end position="66"/>
    </location>
</feature>